<organism evidence="1 2">
    <name type="scientific">Nocardioides guangzhouensis</name>
    <dbReference type="NCBI Taxonomy" id="2497878"/>
    <lineage>
        <taxon>Bacteria</taxon>
        <taxon>Bacillati</taxon>
        <taxon>Actinomycetota</taxon>
        <taxon>Actinomycetes</taxon>
        <taxon>Propionibacteriales</taxon>
        <taxon>Nocardioidaceae</taxon>
        <taxon>Nocardioides</taxon>
    </lineage>
</organism>
<evidence type="ECO:0000313" key="2">
    <source>
        <dbReference type="Proteomes" id="UP000295198"/>
    </source>
</evidence>
<accession>A0A4Q4Z147</accession>
<sequence>MLEAQCPRCSSPVSESDGVWSCADHGRIDPLWRVRQASYDAFGDHLARAGGFPTYVPWPMSPGWVVTDFGVVCGQTRARATVTCVAGTSPLDGPVEVLVVSEEPGTGLGARCAGTVHSDPGEQIAASTPTARVRVVNQSIPLWTISTSDADTDLDRSVFAGEARGRWLWLVLRPASAMLLLADEWILADVSDLGPQLLEVPFGGHPPAW</sequence>
<dbReference type="AlphaFoldDB" id="A0A4Q4Z147"/>
<protein>
    <submittedName>
        <fullName evidence="1">Uncharacterized protein</fullName>
    </submittedName>
</protein>
<proteinExistence type="predicted"/>
<dbReference type="Proteomes" id="UP000295198">
    <property type="component" value="Unassembled WGS sequence"/>
</dbReference>
<reference evidence="1 2" key="1">
    <citation type="submission" date="2019-01" db="EMBL/GenBank/DDBJ databases">
        <title>Nocardioides guangzhouensis sp. nov., an actinobacterium isolated from soil.</title>
        <authorList>
            <person name="Fu Y."/>
            <person name="Cai Y."/>
            <person name="Lin Z."/>
            <person name="Chen P."/>
        </authorList>
    </citation>
    <scope>NUCLEOTIDE SEQUENCE [LARGE SCALE GENOMIC DNA]</scope>
    <source>
        <strain evidence="1 2">130</strain>
    </source>
</reference>
<evidence type="ECO:0000313" key="1">
    <source>
        <dbReference type="EMBL" id="RYP81182.1"/>
    </source>
</evidence>
<dbReference type="Pfam" id="PF20544">
    <property type="entry name" value="DUF6758"/>
    <property type="match status" value="1"/>
</dbReference>
<dbReference type="OrthoDB" id="5179979at2"/>
<name>A0A4Q4Z147_9ACTN</name>
<dbReference type="EMBL" id="SDKM01000075">
    <property type="protein sequence ID" value="RYP81182.1"/>
    <property type="molecule type" value="Genomic_DNA"/>
</dbReference>
<comment type="caution">
    <text evidence="1">The sequence shown here is derived from an EMBL/GenBank/DDBJ whole genome shotgun (WGS) entry which is preliminary data.</text>
</comment>
<dbReference type="RefSeq" id="WP_134721005.1">
    <property type="nucleotide sequence ID" value="NZ_SDKM01000075.1"/>
</dbReference>
<keyword evidence="2" id="KW-1185">Reference proteome</keyword>
<dbReference type="InterPro" id="IPR046646">
    <property type="entry name" value="DUF6758"/>
</dbReference>
<gene>
    <name evidence="1" type="ORF">EKO23_23955</name>
</gene>